<dbReference type="GO" id="GO:0005886">
    <property type="term" value="C:plasma membrane"/>
    <property type="evidence" value="ECO:0007669"/>
    <property type="project" value="TreeGrafter"/>
</dbReference>
<evidence type="ECO:0000256" key="3">
    <source>
        <dbReference type="PROSITE-ProRule" id="PRU00169"/>
    </source>
</evidence>
<dbReference type="EC" id="2.7.7.65" evidence="1"/>
<dbReference type="Pfam" id="PF00072">
    <property type="entry name" value="Response_reg"/>
    <property type="match status" value="1"/>
</dbReference>
<dbReference type="GO" id="GO:0000160">
    <property type="term" value="P:phosphorelay signal transduction system"/>
    <property type="evidence" value="ECO:0007669"/>
    <property type="project" value="InterPro"/>
</dbReference>
<dbReference type="GO" id="GO:0043709">
    <property type="term" value="P:cell adhesion involved in single-species biofilm formation"/>
    <property type="evidence" value="ECO:0007669"/>
    <property type="project" value="TreeGrafter"/>
</dbReference>
<sequence>MNSKTRKILYIEDDPEARTLMADIIRYKGYIYLEAARGLEGIHLAREHKPDLILIDLRLPDMQGYEVTTHLKSLPGLRDTPIIALTGETQKNAKEIVLTAGCDGYISKPINVTEFLFKIEEYLSGRKDVVPEEDEKHFLQQYNIQLVSRLKKKITELEQMNINLTKLNRELEISHDQLSQYNDRLFYLNNLANQLRTETNPERLIKLLPQKIAEGFHIERCIFFKIDRESLRLEVFSYVGETETNLKKIKFKISPDFLQYLKRENGILWIKNINEILDKSLLTLARKLSASSFLVGNLSYMGTQQEATRIIYKISQASDIDSPPAPSQQYLFFMDKGVTGTPFATYEVRILKSFMQTMGIIYENILLYARLMKLYHIREKQAMHDELTGVYNYRYFIQELERETNRTKRFNYPFSLLMIDVDYFKEFNDTHGHLEGDRVLKTIAAILKENIRTTDTVARYGGEEFTVILPHLTKEEAAQIAEKLRKKIEGFNFDLEKPSSQRCPITVSIGVAALPEDADNSRELLMLADKALYKAKKSGRNKVCLS</sequence>
<dbReference type="FunFam" id="3.30.70.270:FF:000001">
    <property type="entry name" value="Diguanylate cyclase domain protein"/>
    <property type="match status" value="1"/>
</dbReference>
<dbReference type="EMBL" id="DRQG01000139">
    <property type="protein sequence ID" value="HGY56911.1"/>
    <property type="molecule type" value="Genomic_DNA"/>
</dbReference>
<evidence type="ECO:0000259" key="5">
    <source>
        <dbReference type="PROSITE" id="PS50110"/>
    </source>
</evidence>
<name>A0A7V4WWW2_CALAY</name>
<proteinExistence type="predicted"/>
<dbReference type="CDD" id="cd01949">
    <property type="entry name" value="GGDEF"/>
    <property type="match status" value="1"/>
</dbReference>
<keyword evidence="3" id="KW-0597">Phosphoprotein</keyword>
<dbReference type="SUPFAM" id="SSF52172">
    <property type="entry name" value="CheY-like"/>
    <property type="match status" value="1"/>
</dbReference>
<feature type="domain" description="GGDEF" evidence="6">
    <location>
        <begin position="412"/>
        <end position="546"/>
    </location>
</feature>
<dbReference type="Gene3D" id="3.40.50.2300">
    <property type="match status" value="1"/>
</dbReference>
<dbReference type="Gene3D" id="3.30.70.270">
    <property type="match status" value="1"/>
</dbReference>
<dbReference type="PANTHER" id="PTHR45138:SF9">
    <property type="entry name" value="DIGUANYLATE CYCLASE DGCM-RELATED"/>
    <property type="match status" value="1"/>
</dbReference>
<feature type="modified residue" description="4-aspartylphosphate" evidence="3">
    <location>
        <position position="56"/>
    </location>
</feature>
<comment type="caution">
    <text evidence="7">The sequence shown here is derived from an EMBL/GenBank/DDBJ whole genome shotgun (WGS) entry which is preliminary data.</text>
</comment>
<comment type="catalytic activity">
    <reaction evidence="2">
        <text>2 GTP = 3',3'-c-di-GMP + 2 diphosphate</text>
        <dbReference type="Rhea" id="RHEA:24898"/>
        <dbReference type="ChEBI" id="CHEBI:33019"/>
        <dbReference type="ChEBI" id="CHEBI:37565"/>
        <dbReference type="ChEBI" id="CHEBI:58805"/>
        <dbReference type="EC" id="2.7.7.65"/>
    </reaction>
</comment>
<dbReference type="GO" id="GO:0052621">
    <property type="term" value="F:diguanylate cyclase activity"/>
    <property type="evidence" value="ECO:0007669"/>
    <property type="project" value="UniProtKB-EC"/>
</dbReference>
<dbReference type="InterPro" id="IPR050469">
    <property type="entry name" value="Diguanylate_Cyclase"/>
</dbReference>
<gene>
    <name evidence="7" type="ORF">ENK44_14480</name>
</gene>
<dbReference type="NCBIfam" id="TIGR00254">
    <property type="entry name" value="GGDEF"/>
    <property type="match status" value="1"/>
</dbReference>
<evidence type="ECO:0000256" key="4">
    <source>
        <dbReference type="SAM" id="Coils"/>
    </source>
</evidence>
<dbReference type="InterPro" id="IPR001789">
    <property type="entry name" value="Sig_transdc_resp-reg_receiver"/>
</dbReference>
<dbReference type="GO" id="GO:1902201">
    <property type="term" value="P:negative regulation of bacterial-type flagellum-dependent cell motility"/>
    <property type="evidence" value="ECO:0007669"/>
    <property type="project" value="TreeGrafter"/>
</dbReference>
<evidence type="ECO:0000256" key="2">
    <source>
        <dbReference type="ARBA" id="ARBA00034247"/>
    </source>
</evidence>
<dbReference type="PROSITE" id="PS50887">
    <property type="entry name" value="GGDEF"/>
    <property type="match status" value="1"/>
</dbReference>
<dbReference type="PANTHER" id="PTHR45138">
    <property type="entry name" value="REGULATORY COMPONENTS OF SENSORY TRANSDUCTION SYSTEM"/>
    <property type="match status" value="1"/>
</dbReference>
<organism evidence="7">
    <name type="scientific">Caldithrix abyssi</name>
    <dbReference type="NCBI Taxonomy" id="187145"/>
    <lineage>
        <taxon>Bacteria</taxon>
        <taxon>Pseudomonadati</taxon>
        <taxon>Calditrichota</taxon>
        <taxon>Calditrichia</taxon>
        <taxon>Calditrichales</taxon>
        <taxon>Calditrichaceae</taxon>
        <taxon>Caldithrix</taxon>
    </lineage>
</organism>
<accession>A0A7V4WWW2</accession>
<evidence type="ECO:0000259" key="6">
    <source>
        <dbReference type="PROSITE" id="PS50887"/>
    </source>
</evidence>
<dbReference type="AlphaFoldDB" id="A0A7V4WWW2"/>
<dbReference type="InterPro" id="IPR043128">
    <property type="entry name" value="Rev_trsase/Diguanyl_cyclase"/>
</dbReference>
<dbReference type="SMART" id="SM00448">
    <property type="entry name" value="REC"/>
    <property type="match status" value="1"/>
</dbReference>
<keyword evidence="4" id="KW-0175">Coiled coil</keyword>
<dbReference type="PROSITE" id="PS50110">
    <property type="entry name" value="RESPONSE_REGULATORY"/>
    <property type="match status" value="1"/>
</dbReference>
<dbReference type="SMART" id="SM00267">
    <property type="entry name" value="GGDEF"/>
    <property type="match status" value="1"/>
</dbReference>
<dbReference type="SUPFAM" id="SSF55781">
    <property type="entry name" value="GAF domain-like"/>
    <property type="match status" value="1"/>
</dbReference>
<dbReference type="SUPFAM" id="SSF55073">
    <property type="entry name" value="Nucleotide cyclase"/>
    <property type="match status" value="1"/>
</dbReference>
<dbReference type="Pfam" id="PF00990">
    <property type="entry name" value="GGDEF"/>
    <property type="match status" value="1"/>
</dbReference>
<evidence type="ECO:0000256" key="1">
    <source>
        <dbReference type="ARBA" id="ARBA00012528"/>
    </source>
</evidence>
<feature type="domain" description="Response regulatory" evidence="5">
    <location>
        <begin position="7"/>
        <end position="123"/>
    </location>
</feature>
<reference evidence="7" key="1">
    <citation type="journal article" date="2020" name="mSystems">
        <title>Genome- and Community-Level Interaction Insights into Carbon Utilization and Element Cycling Functions of Hydrothermarchaeota in Hydrothermal Sediment.</title>
        <authorList>
            <person name="Zhou Z."/>
            <person name="Liu Y."/>
            <person name="Xu W."/>
            <person name="Pan J."/>
            <person name="Luo Z.H."/>
            <person name="Li M."/>
        </authorList>
    </citation>
    <scope>NUCLEOTIDE SEQUENCE [LARGE SCALE GENOMIC DNA]</scope>
    <source>
        <strain evidence="7">HyVt-577</strain>
    </source>
</reference>
<dbReference type="InterPro" id="IPR029016">
    <property type="entry name" value="GAF-like_dom_sf"/>
</dbReference>
<feature type="coiled-coil region" evidence="4">
    <location>
        <begin position="147"/>
        <end position="184"/>
    </location>
</feature>
<dbReference type="InterPro" id="IPR011006">
    <property type="entry name" value="CheY-like_superfamily"/>
</dbReference>
<dbReference type="Gene3D" id="3.30.450.40">
    <property type="match status" value="1"/>
</dbReference>
<dbReference type="InterPro" id="IPR029787">
    <property type="entry name" value="Nucleotide_cyclase"/>
</dbReference>
<protein>
    <recommendedName>
        <fullName evidence="1">diguanylate cyclase</fullName>
        <ecNumber evidence="1">2.7.7.65</ecNumber>
    </recommendedName>
</protein>
<dbReference type="Proteomes" id="UP000885779">
    <property type="component" value="Unassembled WGS sequence"/>
</dbReference>
<dbReference type="InterPro" id="IPR000160">
    <property type="entry name" value="GGDEF_dom"/>
</dbReference>
<evidence type="ECO:0000313" key="7">
    <source>
        <dbReference type="EMBL" id="HGY56911.1"/>
    </source>
</evidence>